<dbReference type="EMBL" id="JAXABG010000063">
    <property type="protein sequence ID" value="MDX7086014.1"/>
    <property type="molecule type" value="Genomic_DNA"/>
</dbReference>
<feature type="region of interest" description="Disordered" evidence="1">
    <location>
        <begin position="79"/>
        <end position="105"/>
    </location>
</feature>
<dbReference type="EMBL" id="QJQB01000001">
    <property type="protein sequence ID" value="PYA75536.1"/>
    <property type="molecule type" value="Genomic_DNA"/>
</dbReference>
<dbReference type="Proteomes" id="UP001275057">
    <property type="component" value="Unassembled WGS sequence"/>
</dbReference>
<dbReference type="GeneID" id="98188282"/>
<evidence type="ECO:0000313" key="5">
    <source>
        <dbReference type="Proteomes" id="UP001275057"/>
    </source>
</evidence>
<keyword evidence="4" id="KW-1185">Reference proteome</keyword>
<sequence>MLKENETIKLTGEEAVNIIKEVNYLLISLGNIAHYYYSEPVISDDKRLEYESETTKFIDKNKVTHRLAEIRRILSSKFDNSLGDDDMDDIERATEDTPYWEKPGD</sequence>
<evidence type="ECO:0000313" key="4">
    <source>
        <dbReference type="Proteomes" id="UP000247823"/>
    </source>
</evidence>
<gene>
    <name evidence="3" type="ORF">DMW51_00035</name>
    <name evidence="2" type="ORF">SJ435_26940</name>
</gene>
<comment type="caution">
    <text evidence="2">The sequence shown here is derived from an EMBL/GenBank/DDBJ whole genome shotgun (WGS) entry which is preliminary data.</text>
</comment>
<dbReference type="AlphaFoldDB" id="A0ABD5IPF9"/>
<reference evidence="3 4" key="1">
    <citation type="submission" date="2018-06" db="EMBL/GenBank/DDBJ databases">
        <title>Serratia marcescens genome sequencing and assembly.</title>
        <authorList>
            <person name="Martins R.C.R."/>
            <person name="Perdigao-Neto L.V."/>
            <person name="Costa S.F."/>
            <person name="Levin A.S.S."/>
        </authorList>
    </citation>
    <scope>NUCLEOTIDE SEQUENCE [LARGE SCALE GENOMIC DNA]</scope>
    <source>
        <strain evidence="3 4">1283</strain>
    </source>
</reference>
<proteinExistence type="predicted"/>
<name>A0ABD5IPF9_SERMA</name>
<accession>A0ABD5IPF9</accession>
<organism evidence="2 5">
    <name type="scientific">Serratia marcescens</name>
    <dbReference type="NCBI Taxonomy" id="615"/>
    <lineage>
        <taxon>Bacteria</taxon>
        <taxon>Pseudomonadati</taxon>
        <taxon>Pseudomonadota</taxon>
        <taxon>Gammaproteobacteria</taxon>
        <taxon>Enterobacterales</taxon>
        <taxon>Yersiniaceae</taxon>
        <taxon>Serratia</taxon>
    </lineage>
</organism>
<evidence type="ECO:0000256" key="1">
    <source>
        <dbReference type="SAM" id="MobiDB-lite"/>
    </source>
</evidence>
<dbReference type="RefSeq" id="WP_060435512.1">
    <property type="nucleotide sequence ID" value="NZ_CAMKOO010000002.1"/>
</dbReference>
<reference evidence="4" key="2">
    <citation type="submission" date="2018-06" db="EMBL/GenBank/DDBJ databases">
        <title>Serratia marcescens genome sequencing and assembly.</title>
        <authorList>
            <person name="Martins R.C."/>
            <person name="Perdigao-Neto L.V."/>
            <person name="Costa S.F."/>
            <person name="Levin A.S.S."/>
        </authorList>
    </citation>
    <scope>NUCLEOTIDE SEQUENCE [LARGE SCALE GENOMIC DNA]</scope>
    <source>
        <strain evidence="4">1283</strain>
    </source>
</reference>
<evidence type="ECO:0000313" key="2">
    <source>
        <dbReference type="EMBL" id="MDX7086014.1"/>
    </source>
</evidence>
<evidence type="ECO:0000313" key="3">
    <source>
        <dbReference type="EMBL" id="PYA75536.1"/>
    </source>
</evidence>
<protein>
    <submittedName>
        <fullName evidence="2">Uncharacterized protein</fullName>
    </submittedName>
</protein>
<reference evidence="2 5" key="4">
    <citation type="submission" date="2023-11" db="EMBL/GenBank/DDBJ databases">
        <title>Detection of rare carbapenemases in Enterobacterales - comparison of two colorimetric and two CIM-based carbapenemase assays.</title>
        <authorList>
            <person name="Schaffarczyk L."/>
            <person name="Noster J."/>
            <person name="Stelzer Y."/>
            <person name="Sattler J."/>
            <person name="Gatermann S."/>
            <person name="Hamprecht A."/>
        </authorList>
    </citation>
    <scope>NUCLEOTIDE SEQUENCE [LARGE SCALE GENOMIC DNA]</scope>
    <source>
        <strain evidence="2 5">CIM-Carb-136</strain>
    </source>
</reference>
<reference evidence="3" key="3">
    <citation type="submission" date="2018-06" db="EMBL/GenBank/DDBJ databases">
        <authorList>
            <person name="Martins R.C."/>
            <person name="Perdigao-Neto L.V."/>
            <person name="Costa S.F."/>
            <person name="Levin A.S.S."/>
        </authorList>
    </citation>
    <scope>NUCLEOTIDE SEQUENCE</scope>
    <source>
        <strain evidence="3">1283</strain>
    </source>
</reference>
<dbReference type="Proteomes" id="UP000247823">
    <property type="component" value="Unassembled WGS sequence"/>
</dbReference>